<protein>
    <submittedName>
        <fullName evidence="2">Uncharacterized protein</fullName>
    </submittedName>
</protein>
<dbReference type="RefSeq" id="WP_115451822.1">
    <property type="nucleotide sequence ID" value="NZ_QNQT01000003.1"/>
</dbReference>
<reference evidence="2 3" key="1">
    <citation type="submission" date="2018-07" db="EMBL/GenBank/DDBJ databases">
        <title>Bacillus sp. YLB-04 draft genome sequence.</title>
        <authorList>
            <person name="Yu L."/>
            <person name="Tang X."/>
        </authorList>
    </citation>
    <scope>NUCLEOTIDE SEQUENCE [LARGE SCALE GENOMIC DNA]</scope>
    <source>
        <strain evidence="2 3">YLB-04</strain>
    </source>
</reference>
<comment type="caution">
    <text evidence="2">The sequence shown here is derived from an EMBL/GenBank/DDBJ whole genome shotgun (WGS) entry which is preliminary data.</text>
</comment>
<organism evidence="2 3">
    <name type="scientific">Neobacillus piezotolerans</name>
    <dbReference type="NCBI Taxonomy" id="2259171"/>
    <lineage>
        <taxon>Bacteria</taxon>
        <taxon>Bacillati</taxon>
        <taxon>Bacillota</taxon>
        <taxon>Bacilli</taxon>
        <taxon>Bacillales</taxon>
        <taxon>Bacillaceae</taxon>
        <taxon>Neobacillus</taxon>
    </lineage>
</organism>
<evidence type="ECO:0000313" key="3">
    <source>
        <dbReference type="Proteomes" id="UP000257144"/>
    </source>
</evidence>
<evidence type="ECO:0000313" key="2">
    <source>
        <dbReference type="EMBL" id="RDU36994.1"/>
    </source>
</evidence>
<feature type="region of interest" description="Disordered" evidence="1">
    <location>
        <begin position="1"/>
        <end position="38"/>
    </location>
</feature>
<accession>A0A3D8GR82</accession>
<proteinExistence type="predicted"/>
<evidence type="ECO:0000256" key="1">
    <source>
        <dbReference type="SAM" id="MobiDB-lite"/>
    </source>
</evidence>
<sequence length="214" mass="23893">MLMLPLAGCSEKEEKQPSVAVNNNQSENTSEEGVLSGLPDSVQLDSYSSFNKLKLDDFILVTNRVYDRVYEEMGPKENLPRVMIGNYETMGEMFTIQIVEGLDFTGMLNEDGTVTMVTLVKQHFAEDVTDKDELAKKKEVYGQFEILKKTLIGATAPQATADDIKAIEEGLAQVQGKTDEPTFSYKGITYTEATDISDPENEQVYFFITPEAEE</sequence>
<dbReference type="AlphaFoldDB" id="A0A3D8GR82"/>
<name>A0A3D8GR82_9BACI</name>
<feature type="compositionally biased region" description="Polar residues" evidence="1">
    <location>
        <begin position="19"/>
        <end position="28"/>
    </location>
</feature>
<dbReference type="OrthoDB" id="2840207at2"/>
<dbReference type="EMBL" id="QNQT01000003">
    <property type="protein sequence ID" value="RDU36994.1"/>
    <property type="molecule type" value="Genomic_DNA"/>
</dbReference>
<keyword evidence="3" id="KW-1185">Reference proteome</keyword>
<dbReference type="Proteomes" id="UP000257144">
    <property type="component" value="Unassembled WGS sequence"/>
</dbReference>
<gene>
    <name evidence="2" type="ORF">DRW41_09880</name>
</gene>